<dbReference type="InterPro" id="IPR008258">
    <property type="entry name" value="Transglycosylase_SLT_dom_1"/>
</dbReference>
<dbReference type="Proteomes" id="UP000245761">
    <property type="component" value="Unassembled WGS sequence"/>
</dbReference>
<feature type="compositionally biased region" description="Basic and acidic residues" evidence="3">
    <location>
        <begin position="215"/>
        <end position="236"/>
    </location>
</feature>
<reference evidence="5 6" key="1">
    <citation type="submission" date="2018-04" db="EMBL/GenBank/DDBJ databases">
        <title>Draft Genomic Sequencing Of Potential Extraintestinal Pathogenic Escherichia coli B8S56 Isolated from Retail Chicken Skin.</title>
        <authorList>
            <person name="Xu A."/>
            <person name="Tilman S."/>
            <person name="Wisser-Parker K."/>
            <person name="Scullen O.J."/>
            <person name="Sommers C."/>
        </authorList>
    </citation>
    <scope>NUCLEOTIDE SEQUENCE [LARGE SCALE GENOMIC DNA]</scope>
    <source>
        <strain evidence="5 6">B8S56</strain>
        <plasmid evidence="5">unnamed3</plasmid>
    </source>
</reference>
<proteinExistence type="inferred from homology"/>
<protein>
    <submittedName>
        <fullName evidence="5">Transglycosylase</fullName>
    </submittedName>
</protein>
<feature type="region of interest" description="Disordered" evidence="3">
    <location>
        <begin position="194"/>
        <end position="284"/>
    </location>
</feature>
<comment type="caution">
    <text evidence="5">The sequence shown here is derived from an EMBL/GenBank/DDBJ whole genome shotgun (WGS) entry which is preliminary data.</text>
</comment>
<dbReference type="SUPFAM" id="SSF53955">
    <property type="entry name" value="Lysozyme-like"/>
    <property type="match status" value="1"/>
</dbReference>
<dbReference type="Gene3D" id="1.10.530.10">
    <property type="match status" value="1"/>
</dbReference>
<evidence type="ECO:0000256" key="2">
    <source>
        <dbReference type="ARBA" id="ARBA00022729"/>
    </source>
</evidence>
<sequence length="1244" mass="132540">MERKNANIDDVIRTVETASAKELEELAGIREAVEDLKGERVATVDPVSRSVSALNRTIENSRPDFVTNAPSVDPIVDAIKRLNLGDVSRIREDKVTNRAQQAAPTAHNPPNRRREAITEDVKAQRLETVKLARDLKGERVATVDPVSRSVSALNRTIENSRPDFVANAPSVDPIVDAMKRLNLGDVSRVVQEGIAQQEQQAKSTTPKGKKRRRKAIPEDIKAQRTEAAEHAREMFDQKGGAQKSQNQRDARGRFIGKSGSKAAAEDARAERAEKARRKEDDERLNAESGLLKKLSKVAEGIGNPSETRAVDALGYAVAGPLWAAGKELGGISKEVGGSLNGARKSIADVIRGNDDNSRRKGFFRRKSQNSADVVQVNTQKRTVQELQEQTSEIKEGNDKILSALDQIAKNTGKKKGGLLSKLFSLLGKGAGGVASLLMGRGMLKKAGALAFGALGAKKLVGMLRGGGKKTLAHEGGDLAARAAGKLGLKAVGKGALRAIPLVGTVAGGIYDAVTGWNDTEAQRRAFGLKSGQDPSFQQKAAYTLANVLDLGGLVSGISSAIGDVLKSLGFEDIGNMLQSFSTESIAQAIDSGVTNLETYISNLGDTISTKFDDYTAKIGDAVSAWFSDTSNKLLEKLDAIKDFFTVDNLKQVFSDAIDSAIDFIKNPGKHIKEAAGNIWDGVKNLPGKALDAAVDAVKNTPAAMIVSKIPNPIGEANAKEITPELKAPVNSHQETSDSKTESDAKQTNIATRVINAALDTAKDSNKTVKETANQIINANAVEMGNSAVRKIDSAIGQNSSSSSSRNTTGTGNDIQKAADTYNNGNLDVKVGSLGAEGKANLDKLAPYFAELENKYGLPEGTLYAIAATESGGDPNAKSPLTRSPDGKLSGGALGMFQFTRVAREETGLSREDSFNPEKSAEAAALLMSKYLKQANGDLNEAITAYNAGFGTINKWKKGTGDLSKENREYAIKVNTHRARYLGGEIYTPRAGTQGGRPQQSGQSPRMDNLPENAFVDQSTGLAFTPGENPFEKGGLVDRIGELTGVNDLASKFLNGRGMRREVVQGTLEERARGKGTATAAGNVYVDTPMPVEEARPVANNSSYFDQLGAQMGIDGLYDKLINARGMRSNNSPEPASTSQVTTAANDLQQPTGRMQIDGQVISDLGGSGAKPTMQLADNTVSLDGETKRLFAQMTSLLARIEEHTKDSAKGQGTVVKVSTPQPGVMRTVPLSIDDPLMNDYARVD</sequence>
<feature type="domain" description="Transglycosylase SLT" evidence="4">
    <location>
        <begin position="847"/>
        <end position="966"/>
    </location>
</feature>
<dbReference type="PANTHER" id="PTHR37423">
    <property type="entry name" value="SOLUBLE LYTIC MUREIN TRANSGLYCOSYLASE-RELATED"/>
    <property type="match status" value="1"/>
</dbReference>
<feature type="compositionally biased region" description="Basic and acidic residues" evidence="3">
    <location>
        <begin position="734"/>
        <end position="744"/>
    </location>
</feature>
<comment type="similarity">
    <text evidence="1">Belongs to the transglycosylase Slt family.</text>
</comment>
<keyword evidence="5" id="KW-0614">Plasmid</keyword>
<dbReference type="AlphaFoldDB" id="A0A2U2VCT5"/>
<dbReference type="PANTHER" id="PTHR37423:SF2">
    <property type="entry name" value="MEMBRANE-BOUND LYTIC MUREIN TRANSGLYCOSYLASE C"/>
    <property type="match status" value="1"/>
</dbReference>
<evidence type="ECO:0000256" key="3">
    <source>
        <dbReference type="SAM" id="MobiDB-lite"/>
    </source>
</evidence>
<feature type="region of interest" description="Disordered" evidence="3">
    <location>
        <begin position="986"/>
        <end position="1011"/>
    </location>
</feature>
<evidence type="ECO:0000313" key="5">
    <source>
        <dbReference type="EMBL" id="PWH61039.1"/>
    </source>
</evidence>
<evidence type="ECO:0000259" key="4">
    <source>
        <dbReference type="Pfam" id="PF01464"/>
    </source>
</evidence>
<keyword evidence="2" id="KW-0732">Signal</keyword>
<dbReference type="EMBL" id="QEMT01000016">
    <property type="protein sequence ID" value="PWH61039.1"/>
    <property type="molecule type" value="Genomic_DNA"/>
</dbReference>
<feature type="compositionally biased region" description="Basic and acidic residues" evidence="3">
    <location>
        <begin position="263"/>
        <end position="284"/>
    </location>
</feature>
<evidence type="ECO:0000256" key="1">
    <source>
        <dbReference type="ARBA" id="ARBA00007734"/>
    </source>
</evidence>
<dbReference type="CDD" id="cd00254">
    <property type="entry name" value="LT-like"/>
    <property type="match status" value="1"/>
</dbReference>
<accession>A0A2U2VCT5</accession>
<geneLocation type="plasmid" evidence="5">
    <name>unnamed3</name>
</geneLocation>
<dbReference type="RefSeq" id="WP_109336568.1">
    <property type="nucleotide sequence ID" value="NZ_MSEK01000320.1"/>
</dbReference>
<dbReference type="InterPro" id="IPR023346">
    <property type="entry name" value="Lysozyme-like_dom_sf"/>
</dbReference>
<gene>
    <name evidence="5" type="ORF">DD762_11220</name>
</gene>
<feature type="compositionally biased region" description="Polar residues" evidence="3">
    <location>
        <begin position="194"/>
        <end position="206"/>
    </location>
</feature>
<dbReference type="Gene3D" id="1.20.120.20">
    <property type="entry name" value="Apolipoprotein"/>
    <property type="match status" value="1"/>
</dbReference>
<feature type="region of interest" description="Disordered" evidence="3">
    <location>
        <begin position="794"/>
        <end position="816"/>
    </location>
</feature>
<dbReference type="Pfam" id="PF01464">
    <property type="entry name" value="SLT"/>
    <property type="match status" value="1"/>
</dbReference>
<evidence type="ECO:0000313" key="6">
    <source>
        <dbReference type="Proteomes" id="UP000245761"/>
    </source>
</evidence>
<feature type="region of interest" description="Disordered" evidence="3">
    <location>
        <begin position="722"/>
        <end position="747"/>
    </location>
</feature>
<feature type="compositionally biased region" description="Low complexity" evidence="3">
    <location>
        <begin position="995"/>
        <end position="1005"/>
    </location>
</feature>
<name>A0A2U2VCT5_ECOLX</name>
<organism evidence="5 6">
    <name type="scientific">Escherichia coli</name>
    <dbReference type="NCBI Taxonomy" id="562"/>
    <lineage>
        <taxon>Bacteria</taxon>
        <taxon>Pseudomonadati</taxon>
        <taxon>Pseudomonadota</taxon>
        <taxon>Gammaproteobacteria</taxon>
        <taxon>Enterobacterales</taxon>
        <taxon>Enterobacteriaceae</taxon>
        <taxon>Escherichia</taxon>
    </lineage>
</organism>